<dbReference type="NCBIfam" id="TIGR00036">
    <property type="entry name" value="dapB"/>
    <property type="match status" value="1"/>
</dbReference>
<dbReference type="GO" id="GO:0009089">
    <property type="term" value="P:lysine biosynthetic process via diaminopimelate"/>
    <property type="evidence" value="ECO:0007669"/>
    <property type="project" value="UniProtKB-UniRule"/>
</dbReference>
<feature type="binding site" evidence="9">
    <location>
        <position position="138"/>
    </location>
    <ligand>
        <name>(S)-2,3,4,5-tetrahydrodipicolinate</name>
        <dbReference type="ChEBI" id="CHEBI:16845"/>
    </ligand>
</feature>
<evidence type="ECO:0000256" key="3">
    <source>
        <dbReference type="ARBA" id="ARBA00022605"/>
    </source>
</evidence>
<organism evidence="13 14">
    <name type="scientific">Eisenbergiella tayi</name>
    <dbReference type="NCBI Taxonomy" id="1432052"/>
    <lineage>
        <taxon>Bacteria</taxon>
        <taxon>Bacillati</taxon>
        <taxon>Bacillota</taxon>
        <taxon>Clostridia</taxon>
        <taxon>Lachnospirales</taxon>
        <taxon>Lachnospiraceae</taxon>
        <taxon>Eisenbergiella</taxon>
    </lineage>
</organism>
<feature type="binding site" evidence="9">
    <location>
        <begin position="105"/>
        <end position="108"/>
    </location>
    <ligand>
        <name>NAD(+)</name>
        <dbReference type="ChEBI" id="CHEBI:57540"/>
    </ligand>
</feature>
<evidence type="ECO:0000256" key="5">
    <source>
        <dbReference type="ARBA" id="ARBA00022915"/>
    </source>
</evidence>
<gene>
    <name evidence="9" type="primary">dapB</name>
    <name evidence="13" type="ORF">BEI59_06355</name>
</gene>
<feature type="binding site" evidence="9">
    <location>
        <begin position="147"/>
        <end position="148"/>
    </location>
    <ligand>
        <name>(S)-2,3,4,5-tetrahydrodipicolinate</name>
        <dbReference type="ChEBI" id="CHEBI:16845"/>
    </ligand>
</feature>
<dbReference type="InterPro" id="IPR022664">
    <property type="entry name" value="DapB_N_CS"/>
</dbReference>
<name>A0A1E3UM99_9FIRM</name>
<evidence type="ECO:0000256" key="9">
    <source>
        <dbReference type="HAMAP-Rule" id="MF_00102"/>
    </source>
</evidence>
<dbReference type="UniPathway" id="UPA00034">
    <property type="reaction ID" value="UER00018"/>
</dbReference>
<evidence type="ECO:0000313" key="14">
    <source>
        <dbReference type="Proteomes" id="UP000094271"/>
    </source>
</evidence>
<feature type="domain" description="Dihydrodipicolinate reductase C-terminal" evidence="12">
    <location>
        <begin position="111"/>
        <end position="242"/>
    </location>
</feature>
<dbReference type="CDD" id="cd02274">
    <property type="entry name" value="DHDPR_N"/>
    <property type="match status" value="1"/>
</dbReference>
<dbReference type="HAMAP" id="MF_00102">
    <property type="entry name" value="DapB"/>
    <property type="match status" value="1"/>
</dbReference>
<keyword evidence="5 9" id="KW-0220">Diaminopimelate biosynthesis</keyword>
<evidence type="ECO:0000256" key="7">
    <source>
        <dbReference type="ARBA" id="ARBA00023027"/>
    </source>
</evidence>
<dbReference type="EC" id="1.17.1.8" evidence="9 10"/>
<comment type="caution">
    <text evidence="9">Lacks conserved residue(s) required for the propagation of feature annotation.</text>
</comment>
<dbReference type="GO" id="GO:0005829">
    <property type="term" value="C:cytosol"/>
    <property type="evidence" value="ECO:0007669"/>
    <property type="project" value="TreeGrafter"/>
</dbReference>
<dbReference type="SUPFAM" id="SSF51735">
    <property type="entry name" value="NAD(P)-binding Rossmann-fold domains"/>
    <property type="match status" value="1"/>
</dbReference>
<proteinExistence type="inferred from homology"/>
<evidence type="ECO:0000256" key="8">
    <source>
        <dbReference type="ARBA" id="ARBA00023154"/>
    </source>
</evidence>
<comment type="caution">
    <text evidence="13">The sequence shown here is derived from an EMBL/GenBank/DDBJ whole genome shotgun (WGS) entry which is preliminary data.</text>
</comment>
<dbReference type="RefSeq" id="WP_069431332.1">
    <property type="nucleotide sequence ID" value="NZ_MEHA01000003.1"/>
</dbReference>
<reference evidence="13 14" key="1">
    <citation type="submission" date="2016-08" db="EMBL/GenBank/DDBJ databases">
        <authorList>
            <person name="Seilhamer J.J."/>
        </authorList>
    </citation>
    <scope>NUCLEOTIDE SEQUENCE [LARGE SCALE GENOMIC DNA]</scope>
    <source>
        <strain evidence="13 14">NML150140-1</strain>
    </source>
</reference>
<dbReference type="GO" id="GO:0051287">
    <property type="term" value="F:NAD binding"/>
    <property type="evidence" value="ECO:0007669"/>
    <property type="project" value="UniProtKB-UniRule"/>
</dbReference>
<feature type="active site" description="Proton donor" evidence="9">
    <location>
        <position position="141"/>
    </location>
</feature>
<evidence type="ECO:0000256" key="6">
    <source>
        <dbReference type="ARBA" id="ARBA00023002"/>
    </source>
</evidence>
<dbReference type="AlphaFoldDB" id="A0A1E3UM99"/>
<keyword evidence="3 9" id="KW-0028">Amino-acid biosynthesis</keyword>
<feature type="domain" description="Dihydrodipicolinate reductase N-terminal" evidence="11">
    <location>
        <begin position="3"/>
        <end position="108"/>
    </location>
</feature>
<evidence type="ECO:0000256" key="2">
    <source>
        <dbReference type="ARBA" id="ARBA00022490"/>
    </source>
</evidence>
<dbReference type="OrthoDB" id="9790352at2"/>
<feature type="binding site" evidence="9">
    <location>
        <position position="36"/>
    </location>
    <ligand>
        <name>NADP(+)</name>
        <dbReference type="ChEBI" id="CHEBI:58349"/>
    </ligand>
</feature>
<feature type="binding site" evidence="9">
    <location>
        <begin position="8"/>
        <end position="13"/>
    </location>
    <ligand>
        <name>NAD(+)</name>
        <dbReference type="ChEBI" id="CHEBI:57540"/>
    </ligand>
</feature>
<evidence type="ECO:0000259" key="11">
    <source>
        <dbReference type="Pfam" id="PF01113"/>
    </source>
</evidence>
<dbReference type="InterPro" id="IPR022663">
    <property type="entry name" value="DapB_C"/>
</dbReference>
<sequence length="247" mass="26330">MTKILLHGANGAMGRVLRALLDAGFADCTAGPMVSRSGNGAFASFSEIRESADVVLDFSFHTATESALGFALEHGLPIVIGTTGHTQQERARIERASEQIPVFFSGNMSLGIAALCDLVREAARLFPEAEIEIVETHHSRKADAPSGTARMLAAAVQKERPEAALVCGRSGFSPRKHSEIGISSIRLGNVTGIHEVLISNGAETLSLKHEAHDRRLFAEGALRAAVFLCGRQPGLYDMDDLLKGDAL</sequence>
<comment type="catalytic activity">
    <reaction evidence="9">
        <text>(S)-2,3,4,5-tetrahydrodipicolinate + NADP(+) + H2O = (2S,4S)-4-hydroxy-2,3,4,5-tetrahydrodipicolinate + NADPH + H(+)</text>
        <dbReference type="Rhea" id="RHEA:35331"/>
        <dbReference type="ChEBI" id="CHEBI:15377"/>
        <dbReference type="ChEBI" id="CHEBI:15378"/>
        <dbReference type="ChEBI" id="CHEBI:16845"/>
        <dbReference type="ChEBI" id="CHEBI:57783"/>
        <dbReference type="ChEBI" id="CHEBI:58349"/>
        <dbReference type="ChEBI" id="CHEBI:67139"/>
        <dbReference type="EC" id="1.17.1.8"/>
    </reaction>
</comment>
<protein>
    <recommendedName>
        <fullName evidence="9 10">4-hydroxy-tetrahydrodipicolinate reductase</fullName>
        <shortName evidence="9">HTPA reductase</shortName>
        <ecNumber evidence="9 10">1.17.1.8</ecNumber>
    </recommendedName>
</protein>
<keyword evidence="8 9" id="KW-0457">Lysine biosynthesis</keyword>
<comment type="subunit">
    <text evidence="9">Homotetramer.</text>
</comment>
<evidence type="ECO:0000256" key="4">
    <source>
        <dbReference type="ARBA" id="ARBA00022857"/>
    </source>
</evidence>
<feature type="binding site" evidence="9">
    <location>
        <begin position="81"/>
        <end position="83"/>
    </location>
    <ligand>
        <name>NAD(+)</name>
        <dbReference type="ChEBI" id="CHEBI:57540"/>
    </ligand>
</feature>
<comment type="similarity">
    <text evidence="1 9">Belongs to the DapB family.</text>
</comment>
<accession>A0A1E3UM99</accession>
<comment type="pathway">
    <text evidence="9">Amino-acid biosynthesis; L-lysine biosynthesis via DAP pathway; (S)-tetrahydrodipicolinate from L-aspartate: step 4/4.</text>
</comment>
<dbReference type="EMBL" id="MEHA01000003">
    <property type="protein sequence ID" value="ODR54171.1"/>
    <property type="molecule type" value="Genomic_DNA"/>
</dbReference>
<dbReference type="InterPro" id="IPR036291">
    <property type="entry name" value="NAD(P)-bd_dom_sf"/>
</dbReference>
<evidence type="ECO:0000256" key="1">
    <source>
        <dbReference type="ARBA" id="ARBA00006642"/>
    </source>
</evidence>
<dbReference type="Pfam" id="PF05173">
    <property type="entry name" value="DapB_C"/>
    <property type="match status" value="1"/>
</dbReference>
<dbReference type="PIRSF" id="PIRSF000161">
    <property type="entry name" value="DHPR"/>
    <property type="match status" value="1"/>
</dbReference>
<comment type="caution">
    <text evidence="9">Was originally thought to be a dihydrodipicolinate reductase (DHDPR), catalyzing the conversion of dihydrodipicolinate to tetrahydrodipicolinate. However, it was shown in E.coli that the substrate of the enzymatic reaction is not dihydrodipicolinate (DHDP) but in fact (2S,4S)-4-hydroxy-2,3,4,5-tetrahydrodipicolinic acid (HTPA), the product released by the DapA-catalyzed reaction.</text>
</comment>
<keyword evidence="2 9" id="KW-0963">Cytoplasm</keyword>
<comment type="subcellular location">
    <subcellularLocation>
        <location evidence="9">Cytoplasm</location>
    </subcellularLocation>
</comment>
<dbReference type="PANTHER" id="PTHR20836">
    <property type="entry name" value="DIHYDRODIPICOLINATE REDUCTASE"/>
    <property type="match status" value="1"/>
</dbReference>
<evidence type="ECO:0000313" key="13">
    <source>
        <dbReference type="EMBL" id="ODR54171.1"/>
    </source>
</evidence>
<dbReference type="Gene3D" id="3.40.50.720">
    <property type="entry name" value="NAD(P)-binding Rossmann-like Domain"/>
    <property type="match status" value="1"/>
</dbReference>
<dbReference type="GO" id="GO:0050661">
    <property type="term" value="F:NADP binding"/>
    <property type="evidence" value="ECO:0007669"/>
    <property type="project" value="UniProtKB-UniRule"/>
</dbReference>
<keyword evidence="4 9" id="KW-0521">NADP</keyword>
<dbReference type="GO" id="GO:0008839">
    <property type="term" value="F:4-hydroxy-tetrahydrodipicolinate reductase"/>
    <property type="evidence" value="ECO:0007669"/>
    <property type="project" value="UniProtKB-UniRule"/>
</dbReference>
<dbReference type="PROSITE" id="PS01298">
    <property type="entry name" value="DAPB"/>
    <property type="match status" value="1"/>
</dbReference>
<comment type="catalytic activity">
    <reaction evidence="9">
        <text>(S)-2,3,4,5-tetrahydrodipicolinate + NAD(+) + H2O = (2S,4S)-4-hydroxy-2,3,4,5-tetrahydrodipicolinate + NADH + H(+)</text>
        <dbReference type="Rhea" id="RHEA:35323"/>
        <dbReference type="ChEBI" id="CHEBI:15377"/>
        <dbReference type="ChEBI" id="CHEBI:15378"/>
        <dbReference type="ChEBI" id="CHEBI:16845"/>
        <dbReference type="ChEBI" id="CHEBI:57540"/>
        <dbReference type="ChEBI" id="CHEBI:57945"/>
        <dbReference type="ChEBI" id="CHEBI:67139"/>
        <dbReference type="EC" id="1.17.1.8"/>
    </reaction>
</comment>
<keyword evidence="6 9" id="KW-0560">Oxidoreductase</keyword>
<dbReference type="Pfam" id="PF01113">
    <property type="entry name" value="DapB_N"/>
    <property type="match status" value="1"/>
</dbReference>
<dbReference type="PANTHER" id="PTHR20836:SF7">
    <property type="entry name" value="4-HYDROXY-TETRAHYDRODIPICOLINATE REDUCTASE"/>
    <property type="match status" value="1"/>
</dbReference>
<comment type="function">
    <text evidence="9">Catalyzes the conversion of 4-hydroxy-tetrahydrodipicolinate (HTPA) to tetrahydrodipicolinate.</text>
</comment>
<dbReference type="SUPFAM" id="SSF55347">
    <property type="entry name" value="Glyceraldehyde-3-phosphate dehydrogenase-like, C-terminal domain"/>
    <property type="match status" value="1"/>
</dbReference>
<dbReference type="GO" id="GO:0019877">
    <property type="term" value="P:diaminopimelate biosynthetic process"/>
    <property type="evidence" value="ECO:0007669"/>
    <property type="project" value="UniProtKB-UniRule"/>
</dbReference>
<dbReference type="GO" id="GO:0016726">
    <property type="term" value="F:oxidoreductase activity, acting on CH or CH2 groups, NAD or NADP as acceptor"/>
    <property type="evidence" value="ECO:0007669"/>
    <property type="project" value="UniProtKB-UniRule"/>
</dbReference>
<dbReference type="Proteomes" id="UP000094271">
    <property type="component" value="Unassembled WGS sequence"/>
</dbReference>
<evidence type="ECO:0000256" key="10">
    <source>
        <dbReference type="NCBIfam" id="TIGR00036"/>
    </source>
</evidence>
<keyword evidence="7 9" id="KW-0520">NAD</keyword>
<dbReference type="InterPro" id="IPR023940">
    <property type="entry name" value="DHDPR_bac"/>
</dbReference>
<evidence type="ECO:0000259" key="12">
    <source>
        <dbReference type="Pfam" id="PF05173"/>
    </source>
</evidence>
<dbReference type="Gene3D" id="3.30.360.10">
    <property type="entry name" value="Dihydrodipicolinate Reductase, domain 2"/>
    <property type="match status" value="1"/>
</dbReference>
<dbReference type="InterPro" id="IPR000846">
    <property type="entry name" value="DapB_N"/>
</dbReference>
<feature type="active site" description="Proton donor/acceptor" evidence="9">
    <location>
        <position position="137"/>
    </location>
</feature>